<evidence type="ECO:0000256" key="2">
    <source>
        <dbReference type="ARBA" id="ARBA00007090"/>
    </source>
</evidence>
<comment type="caution">
    <text evidence="16">The sequence shown here is derived from an EMBL/GenBank/DDBJ whole genome shotgun (WGS) entry which is preliminary data.</text>
</comment>
<evidence type="ECO:0000256" key="10">
    <source>
        <dbReference type="ARBA" id="ARBA00044770"/>
    </source>
</evidence>
<evidence type="ECO:0000256" key="12">
    <source>
        <dbReference type="SAM" id="MobiDB-lite"/>
    </source>
</evidence>
<dbReference type="NCBIfam" id="TIGR02073">
    <property type="entry name" value="PBP_1c"/>
    <property type="match status" value="1"/>
</dbReference>
<dbReference type="GO" id="GO:0009252">
    <property type="term" value="P:peptidoglycan biosynthetic process"/>
    <property type="evidence" value="ECO:0007669"/>
    <property type="project" value="UniProtKB-UniPathway"/>
</dbReference>
<evidence type="ECO:0000259" key="13">
    <source>
        <dbReference type="Pfam" id="PF00905"/>
    </source>
</evidence>
<dbReference type="AlphaFoldDB" id="A0A5M6I981"/>
<dbReference type="InterPro" id="IPR009647">
    <property type="entry name" value="PBP_C"/>
</dbReference>
<dbReference type="Gene3D" id="1.10.3810.10">
    <property type="entry name" value="Biosynthetic peptidoglycan transglycosylase-like"/>
    <property type="match status" value="1"/>
</dbReference>
<gene>
    <name evidence="16" type="primary">pbpC</name>
    <name evidence="16" type="ORF">F1188_14095</name>
</gene>
<evidence type="ECO:0000256" key="7">
    <source>
        <dbReference type="ARBA" id="ARBA00022679"/>
    </source>
</evidence>
<evidence type="ECO:0000256" key="5">
    <source>
        <dbReference type="ARBA" id="ARBA00022670"/>
    </source>
</evidence>
<feature type="domain" description="Penicillin-binding protein transpeptidase" evidence="13">
    <location>
        <begin position="293"/>
        <end position="530"/>
    </location>
</feature>
<keyword evidence="9" id="KW-0511">Multifunctional enzyme</keyword>
<feature type="region of interest" description="Disordered" evidence="12">
    <location>
        <begin position="584"/>
        <end position="611"/>
    </location>
</feature>
<evidence type="ECO:0000313" key="17">
    <source>
        <dbReference type="Proteomes" id="UP000324065"/>
    </source>
</evidence>
<evidence type="ECO:0000256" key="1">
    <source>
        <dbReference type="ARBA" id="ARBA00004752"/>
    </source>
</evidence>
<keyword evidence="8" id="KW-0378">Hydrolase</keyword>
<keyword evidence="7" id="KW-0808">Transferase</keyword>
<dbReference type="GO" id="GO:0008658">
    <property type="term" value="F:penicillin binding"/>
    <property type="evidence" value="ECO:0007669"/>
    <property type="project" value="InterPro"/>
</dbReference>
<comment type="pathway">
    <text evidence="1">Cell wall biogenesis; peptidoglycan biosynthesis.</text>
</comment>
<dbReference type="Proteomes" id="UP000324065">
    <property type="component" value="Unassembled WGS sequence"/>
</dbReference>
<evidence type="ECO:0000256" key="11">
    <source>
        <dbReference type="ARBA" id="ARBA00049902"/>
    </source>
</evidence>
<dbReference type="OrthoDB" id="9766909at2"/>
<dbReference type="InterPro" id="IPR036950">
    <property type="entry name" value="PBP_transglycosylase"/>
</dbReference>
<dbReference type="InterPro" id="IPR012338">
    <property type="entry name" value="Beta-lactam/transpept-like"/>
</dbReference>
<accession>A0A5M6I981</accession>
<dbReference type="PANTHER" id="PTHR32282">
    <property type="entry name" value="BINDING PROTEIN TRANSPEPTIDASE, PUTATIVE-RELATED"/>
    <property type="match status" value="1"/>
</dbReference>
<comment type="similarity">
    <text evidence="3">In the N-terminal section; belongs to the glycosyltransferase 51 family.</text>
</comment>
<dbReference type="Pfam" id="PF00905">
    <property type="entry name" value="Transpeptidase"/>
    <property type="match status" value="1"/>
</dbReference>
<dbReference type="GO" id="GO:0030288">
    <property type="term" value="C:outer membrane-bounded periplasmic space"/>
    <property type="evidence" value="ECO:0007669"/>
    <property type="project" value="TreeGrafter"/>
</dbReference>
<dbReference type="PANTHER" id="PTHR32282:SF15">
    <property type="entry name" value="PENICILLIN-BINDING PROTEIN 1C"/>
    <property type="match status" value="1"/>
</dbReference>
<evidence type="ECO:0000256" key="4">
    <source>
        <dbReference type="ARBA" id="ARBA00022645"/>
    </source>
</evidence>
<name>A0A5M6I981_9PROT</name>
<feature type="domain" description="Penicillin-binding C-terminal" evidence="15">
    <location>
        <begin position="608"/>
        <end position="685"/>
    </location>
</feature>
<evidence type="ECO:0000256" key="9">
    <source>
        <dbReference type="ARBA" id="ARBA00023268"/>
    </source>
</evidence>
<feature type="domain" description="Glycosyl transferase family 51" evidence="14">
    <location>
        <begin position="48"/>
        <end position="214"/>
    </location>
</feature>
<keyword evidence="17" id="KW-1185">Reference proteome</keyword>
<dbReference type="GO" id="GO:0004180">
    <property type="term" value="F:carboxypeptidase activity"/>
    <property type="evidence" value="ECO:0007669"/>
    <property type="project" value="UniProtKB-KW"/>
</dbReference>
<dbReference type="InterPro" id="IPR023346">
    <property type="entry name" value="Lysozyme-like_dom_sf"/>
</dbReference>
<dbReference type="GO" id="GO:0008955">
    <property type="term" value="F:peptidoglycan glycosyltransferase activity"/>
    <property type="evidence" value="ECO:0007669"/>
    <property type="project" value="UniProtKB-EC"/>
</dbReference>
<dbReference type="InterPro" id="IPR050396">
    <property type="entry name" value="Glycosyltr_51/Transpeptidase"/>
</dbReference>
<dbReference type="InterPro" id="IPR011815">
    <property type="entry name" value="PBP_1c"/>
</dbReference>
<keyword evidence="6" id="KW-0328">Glycosyltransferase</keyword>
<comment type="catalytic activity">
    <reaction evidence="11">
        <text>[GlcNAc-(1-&gt;4)-Mur2Ac(oyl-L-Ala-gamma-D-Glu-L-Lys-D-Ala-D-Ala)](n)-di-trans,octa-cis-undecaprenyl diphosphate + beta-D-GlcNAc-(1-&gt;4)-Mur2Ac(oyl-L-Ala-gamma-D-Glu-L-Lys-D-Ala-D-Ala)-di-trans,octa-cis-undecaprenyl diphosphate = [GlcNAc-(1-&gt;4)-Mur2Ac(oyl-L-Ala-gamma-D-Glu-L-Lys-D-Ala-D-Ala)](n+1)-di-trans,octa-cis-undecaprenyl diphosphate + di-trans,octa-cis-undecaprenyl diphosphate + H(+)</text>
        <dbReference type="Rhea" id="RHEA:23708"/>
        <dbReference type="Rhea" id="RHEA-COMP:9602"/>
        <dbReference type="Rhea" id="RHEA-COMP:9603"/>
        <dbReference type="ChEBI" id="CHEBI:15378"/>
        <dbReference type="ChEBI" id="CHEBI:58405"/>
        <dbReference type="ChEBI" id="CHEBI:60033"/>
        <dbReference type="ChEBI" id="CHEBI:78435"/>
        <dbReference type="EC" id="2.4.99.28"/>
    </reaction>
</comment>
<evidence type="ECO:0000256" key="3">
    <source>
        <dbReference type="ARBA" id="ARBA00007739"/>
    </source>
</evidence>
<keyword evidence="4" id="KW-0121">Carboxypeptidase</keyword>
<evidence type="ECO:0000313" key="16">
    <source>
        <dbReference type="EMBL" id="KAA5604824.1"/>
    </source>
</evidence>
<dbReference type="EMBL" id="VWPJ01000014">
    <property type="protein sequence ID" value="KAA5604824.1"/>
    <property type="molecule type" value="Genomic_DNA"/>
</dbReference>
<evidence type="ECO:0000259" key="15">
    <source>
        <dbReference type="Pfam" id="PF06832"/>
    </source>
</evidence>
<dbReference type="Pfam" id="PF06832">
    <property type="entry name" value="BiPBP_C"/>
    <property type="match status" value="1"/>
</dbReference>
<dbReference type="InterPro" id="IPR001264">
    <property type="entry name" value="Glyco_trans_51"/>
</dbReference>
<comment type="similarity">
    <text evidence="2">In the C-terminal section; belongs to the transpeptidase family.</text>
</comment>
<organism evidence="16 17">
    <name type="scientific">Roseospira marina</name>
    <dbReference type="NCBI Taxonomy" id="140057"/>
    <lineage>
        <taxon>Bacteria</taxon>
        <taxon>Pseudomonadati</taxon>
        <taxon>Pseudomonadota</taxon>
        <taxon>Alphaproteobacteria</taxon>
        <taxon>Rhodospirillales</taxon>
        <taxon>Rhodospirillaceae</taxon>
        <taxon>Roseospira</taxon>
    </lineage>
</organism>
<proteinExistence type="inferred from homology"/>
<dbReference type="UniPathway" id="UPA00219"/>
<dbReference type="EC" id="2.4.99.28" evidence="10"/>
<evidence type="ECO:0000259" key="14">
    <source>
        <dbReference type="Pfam" id="PF00912"/>
    </source>
</evidence>
<dbReference type="SUPFAM" id="SSF53955">
    <property type="entry name" value="Lysozyme-like"/>
    <property type="match status" value="1"/>
</dbReference>
<protein>
    <recommendedName>
        <fullName evidence="10">peptidoglycan glycosyltransferase</fullName>
        <ecNumber evidence="10">2.4.99.28</ecNumber>
    </recommendedName>
</protein>
<evidence type="ECO:0000256" key="6">
    <source>
        <dbReference type="ARBA" id="ARBA00022676"/>
    </source>
</evidence>
<sequence>MGLLVGVAVALGALALDRAAPPDLTRLAPTITVTDRTGVVLRAFLSPDETWRLPTTRDDVDPLYIRMLMAFEDARFPWHPGVDPLAVLRATGQAVVNGQVVSGASTLTMQTARLLEPRPRTLPSKLIEMARALQLTAHLGREGVLNAYLTLAPFGGNIEGVRAATLAWWGKEPARLTPGQAALLVALPQNPNGLRPDRHPEAARAARAKVLARMVTAGVLTPAQARDAREEPLPDVRRPMPRLAPHLARHVVTAADMSGDSAYPTTLDAALQARVERLVAAHAAGLGPRLSVAALVVEAETGAARAWVGSPDLLDTERLGAIDMVRAVRSPGSALKPLIYGMAFEDGRLHPLTEIDDRPTIFGDGYAPGNFGFAHYGRVTAADALRQSLNVPAVAVLDRVGPLRFASRLATAGVTPRRRGGLRRPGLPLALGGLGVTLEELVGLYAALATDGRAHAVHVSPEAPPTPEARVLSAAAAWQVRAILAEAPPAAGFAPDDATRGGRRVAFKTGTSYGFRDAWAIGMDGDHVIGVWVGRADGTPVPGHIGRDTAAPLMRALFNLLPNPRHPVPGPRPPDLPVVARTADLPPPLRRLEGPDGPGRTAPEAPPGASPLRLRFPTNGATLDWSQAALGLVLEAAGGRRPYAWLVDGRPLDTAPWHRGAQWQPTGRGQARITVVDDTGRAASATIWLQ</sequence>
<dbReference type="InterPro" id="IPR001460">
    <property type="entry name" value="PCN-bd_Tpept"/>
</dbReference>
<reference evidence="16 17" key="1">
    <citation type="submission" date="2019-09" db="EMBL/GenBank/DDBJ databases">
        <title>Genome sequence of Roseospira marina, one of the more divergent members of the non-sulfur purple photosynthetic bacterial family, the Rhodospirillaceae.</title>
        <authorList>
            <person name="Meyer T."/>
            <person name="Kyndt J."/>
        </authorList>
    </citation>
    <scope>NUCLEOTIDE SEQUENCE [LARGE SCALE GENOMIC DNA]</scope>
    <source>
        <strain evidence="16 17">DSM 15113</strain>
    </source>
</reference>
<evidence type="ECO:0000256" key="8">
    <source>
        <dbReference type="ARBA" id="ARBA00022801"/>
    </source>
</evidence>
<dbReference type="Pfam" id="PF00912">
    <property type="entry name" value="Transgly"/>
    <property type="match status" value="1"/>
</dbReference>
<dbReference type="Gene3D" id="3.40.710.10">
    <property type="entry name" value="DD-peptidase/beta-lactamase superfamily"/>
    <property type="match status" value="1"/>
</dbReference>
<dbReference type="SUPFAM" id="SSF56601">
    <property type="entry name" value="beta-lactamase/transpeptidase-like"/>
    <property type="match status" value="1"/>
</dbReference>
<dbReference type="GO" id="GO:0006508">
    <property type="term" value="P:proteolysis"/>
    <property type="evidence" value="ECO:0007669"/>
    <property type="project" value="UniProtKB-KW"/>
</dbReference>
<keyword evidence="5" id="KW-0645">Protease</keyword>